<feature type="domain" description="CBS" evidence="5">
    <location>
        <begin position="6"/>
        <end position="64"/>
    </location>
</feature>
<evidence type="ECO:0000256" key="1">
    <source>
        <dbReference type="ARBA" id="ARBA00022737"/>
    </source>
</evidence>
<dbReference type="PANTHER" id="PTHR48108:SF26">
    <property type="entry name" value="CBS DOMAIN-CONTAINING PROTEIN DDB_G0289609"/>
    <property type="match status" value="1"/>
</dbReference>
<accession>A0AAD5TYW8</accession>
<dbReference type="SUPFAM" id="SSF54631">
    <property type="entry name" value="CBS-domain pair"/>
    <property type="match status" value="2"/>
</dbReference>
<evidence type="ECO:0000256" key="2">
    <source>
        <dbReference type="PROSITE-ProRule" id="PRU00703"/>
    </source>
</evidence>
<dbReference type="Gene3D" id="3.10.580.10">
    <property type="entry name" value="CBS-domain"/>
    <property type="match status" value="2"/>
</dbReference>
<keyword evidence="7" id="KW-1185">Reference proteome</keyword>
<comment type="caution">
    <text evidence="6">The sequence shown here is derived from an EMBL/GenBank/DDBJ whole genome shotgun (WGS) entry which is preliminary data.</text>
</comment>
<dbReference type="InterPro" id="IPR051462">
    <property type="entry name" value="CBS_domain-containing"/>
</dbReference>
<dbReference type="AlphaFoldDB" id="A0AAD5TYW8"/>
<dbReference type="CDD" id="cd17782">
    <property type="entry name" value="CBS_pair_MUG70_2"/>
    <property type="match status" value="1"/>
</dbReference>
<dbReference type="Proteomes" id="UP001211065">
    <property type="component" value="Unassembled WGS sequence"/>
</dbReference>
<feature type="domain" description="CBS" evidence="5">
    <location>
        <begin position="179"/>
        <end position="247"/>
    </location>
</feature>
<feature type="region of interest" description="Disordered" evidence="4">
    <location>
        <begin position="337"/>
        <end position="370"/>
    </location>
</feature>
<name>A0AAD5TYW8_9FUNG</name>
<dbReference type="InterPro" id="IPR000644">
    <property type="entry name" value="CBS_dom"/>
</dbReference>
<keyword evidence="3" id="KW-0175">Coiled coil</keyword>
<feature type="domain" description="CBS" evidence="5">
    <location>
        <begin position="73"/>
        <end position="134"/>
    </location>
</feature>
<evidence type="ECO:0000256" key="3">
    <source>
        <dbReference type="SAM" id="Coils"/>
    </source>
</evidence>
<evidence type="ECO:0000256" key="4">
    <source>
        <dbReference type="SAM" id="MobiDB-lite"/>
    </source>
</evidence>
<reference evidence="6" key="1">
    <citation type="submission" date="2020-05" db="EMBL/GenBank/DDBJ databases">
        <title>Phylogenomic resolution of chytrid fungi.</title>
        <authorList>
            <person name="Stajich J.E."/>
            <person name="Amses K."/>
            <person name="Simmons R."/>
            <person name="Seto K."/>
            <person name="Myers J."/>
            <person name="Bonds A."/>
            <person name="Quandt C.A."/>
            <person name="Barry K."/>
            <person name="Liu P."/>
            <person name="Grigoriev I."/>
            <person name="Longcore J.E."/>
            <person name="James T.Y."/>
        </authorList>
    </citation>
    <scope>NUCLEOTIDE SEQUENCE</scope>
    <source>
        <strain evidence="6">JEL0476</strain>
    </source>
</reference>
<proteinExistence type="predicted"/>
<feature type="coiled-coil region" evidence="3">
    <location>
        <begin position="127"/>
        <end position="161"/>
    </location>
</feature>
<evidence type="ECO:0000313" key="6">
    <source>
        <dbReference type="EMBL" id="KAJ3213643.1"/>
    </source>
</evidence>
<dbReference type="SMART" id="SM00116">
    <property type="entry name" value="CBS"/>
    <property type="match status" value="4"/>
</dbReference>
<dbReference type="PANTHER" id="PTHR48108">
    <property type="entry name" value="CBS DOMAIN-CONTAINING PROTEIN CBSX2, CHLOROPLASTIC"/>
    <property type="match status" value="1"/>
</dbReference>
<feature type="domain" description="CBS" evidence="5">
    <location>
        <begin position="256"/>
        <end position="314"/>
    </location>
</feature>
<evidence type="ECO:0000313" key="7">
    <source>
        <dbReference type="Proteomes" id="UP001211065"/>
    </source>
</evidence>
<sequence length="452" mass="49587">MTVSSLKPNPVVALHESATVFEASSYMAAKRQDAVLITDSEGHLTGIVTDKDMTYRLVAESLDPKSTPVSYIMTQNPVSVGSSEGATEALNKMVNGHFRHLPVLEDSVNNDEQEGGVVGVLDITKCLIDALAKLERVNASNEKLNQAIIEVENEFQTSKQSLYADFLSSQLGMMDLGSLIEAGGVPPIVSLNSNVLQAAMVMLQHRETAVLVLDTKDITPHVYSGQIAGIFTTKDVVLRVLAANLDPRVTPVMRVMTPHPDTANMDTTILEALRKMHAGRYLHLPVVCSDSGMLEGMVDVLKLTYSTLDQLNNLTSDSGGPVWNKFWESAAMSEVSGHSYRSRNSRRKSRRNNPQTPSEDGGSVIPDDSASMFQPRKALTDDEDSQQYSGMVGIPNNQVQLHHNQVAASVHSNSTPTLLEKIQGGELFLYKFKYREVVYRFISSSVKFQEVM</sequence>
<dbReference type="EMBL" id="JADGJW010000691">
    <property type="protein sequence ID" value="KAJ3213643.1"/>
    <property type="molecule type" value="Genomic_DNA"/>
</dbReference>
<evidence type="ECO:0000259" key="5">
    <source>
        <dbReference type="PROSITE" id="PS51371"/>
    </source>
</evidence>
<gene>
    <name evidence="6" type="ORF">HK099_007264</name>
</gene>
<feature type="compositionally biased region" description="Basic residues" evidence="4">
    <location>
        <begin position="340"/>
        <end position="351"/>
    </location>
</feature>
<protein>
    <recommendedName>
        <fullName evidence="5">CBS domain-containing protein</fullName>
    </recommendedName>
</protein>
<dbReference type="InterPro" id="IPR046342">
    <property type="entry name" value="CBS_dom_sf"/>
</dbReference>
<dbReference type="PROSITE" id="PS51371">
    <property type="entry name" value="CBS"/>
    <property type="match status" value="4"/>
</dbReference>
<organism evidence="6 7">
    <name type="scientific">Clydaea vesicula</name>
    <dbReference type="NCBI Taxonomy" id="447962"/>
    <lineage>
        <taxon>Eukaryota</taxon>
        <taxon>Fungi</taxon>
        <taxon>Fungi incertae sedis</taxon>
        <taxon>Chytridiomycota</taxon>
        <taxon>Chytridiomycota incertae sedis</taxon>
        <taxon>Chytridiomycetes</taxon>
        <taxon>Lobulomycetales</taxon>
        <taxon>Lobulomycetaceae</taxon>
        <taxon>Clydaea</taxon>
    </lineage>
</organism>
<keyword evidence="1" id="KW-0677">Repeat</keyword>
<dbReference type="Pfam" id="PF00571">
    <property type="entry name" value="CBS"/>
    <property type="match status" value="3"/>
</dbReference>
<keyword evidence="2" id="KW-0129">CBS domain</keyword>